<dbReference type="PANTHER" id="PTHR22916:SF3">
    <property type="entry name" value="UDP-GLCNAC:BETAGAL BETA-1,3-N-ACETYLGLUCOSAMINYLTRANSFERASE-LIKE PROTEIN 1"/>
    <property type="match status" value="1"/>
</dbReference>
<accession>A0A916WAF2</accession>
<dbReference type="AlphaFoldDB" id="A0A916WAF2"/>
<sequence length="253" mass="28804">MKISVIMPAYNRAAYIETAIRSLLAQRSDADLDIIVVDDGSTDSTADIVARLAAEDPAVRLVRQQRSGVAKARNTGLDNIHDSAELVSFLDSDDCCTAGRFRRELPLFRADAELAMTYGQMTLTLDIDASSFAPPAGAATCTLRGIGLTTAIFRRAAVERVGRFNEDLRQSEDFDYLLRFFELPLKYRLLDDVSIYYRRHDGNMTKDREESRKFFMRSLILSARRRREDGTRREIPKFFDINNLFEAQNELLR</sequence>
<dbReference type="GO" id="GO:0016758">
    <property type="term" value="F:hexosyltransferase activity"/>
    <property type="evidence" value="ECO:0007669"/>
    <property type="project" value="UniProtKB-ARBA"/>
</dbReference>
<dbReference type="SUPFAM" id="SSF53448">
    <property type="entry name" value="Nucleotide-diphospho-sugar transferases"/>
    <property type="match status" value="1"/>
</dbReference>
<reference evidence="2" key="1">
    <citation type="journal article" date="2014" name="Int. J. Syst. Evol. Microbiol.">
        <title>Complete genome sequence of Corynebacterium casei LMG S-19264T (=DSM 44701T), isolated from a smear-ripened cheese.</title>
        <authorList>
            <consortium name="US DOE Joint Genome Institute (JGI-PGF)"/>
            <person name="Walter F."/>
            <person name="Albersmeier A."/>
            <person name="Kalinowski J."/>
            <person name="Ruckert C."/>
        </authorList>
    </citation>
    <scope>NUCLEOTIDE SEQUENCE</scope>
    <source>
        <strain evidence="2">CGMCC 1.15320</strain>
    </source>
</reference>
<protein>
    <submittedName>
        <fullName evidence="2">Glycosyl transferase family 2</fullName>
    </submittedName>
</protein>
<name>A0A916WAF2_9HYPH</name>
<dbReference type="PANTHER" id="PTHR22916">
    <property type="entry name" value="GLYCOSYLTRANSFERASE"/>
    <property type="match status" value="1"/>
</dbReference>
<proteinExistence type="predicted"/>
<dbReference type="Pfam" id="PF00535">
    <property type="entry name" value="Glycos_transf_2"/>
    <property type="match status" value="1"/>
</dbReference>
<dbReference type="InterPro" id="IPR001173">
    <property type="entry name" value="Glyco_trans_2-like"/>
</dbReference>
<keyword evidence="2" id="KW-0808">Transferase</keyword>
<reference evidence="2" key="2">
    <citation type="submission" date="2020-09" db="EMBL/GenBank/DDBJ databases">
        <authorList>
            <person name="Sun Q."/>
            <person name="Zhou Y."/>
        </authorList>
    </citation>
    <scope>NUCLEOTIDE SEQUENCE</scope>
    <source>
        <strain evidence="2">CGMCC 1.15320</strain>
    </source>
</reference>
<organism evidence="2 3">
    <name type="scientific">Nitratireductor aestuarii</name>
    <dbReference type="NCBI Taxonomy" id="1735103"/>
    <lineage>
        <taxon>Bacteria</taxon>
        <taxon>Pseudomonadati</taxon>
        <taxon>Pseudomonadota</taxon>
        <taxon>Alphaproteobacteria</taxon>
        <taxon>Hyphomicrobiales</taxon>
        <taxon>Phyllobacteriaceae</taxon>
        <taxon>Nitratireductor</taxon>
    </lineage>
</organism>
<evidence type="ECO:0000313" key="2">
    <source>
        <dbReference type="EMBL" id="GGA81090.1"/>
    </source>
</evidence>
<dbReference type="CDD" id="cd00761">
    <property type="entry name" value="Glyco_tranf_GTA_type"/>
    <property type="match status" value="1"/>
</dbReference>
<dbReference type="RefSeq" id="WP_188722816.1">
    <property type="nucleotide sequence ID" value="NZ_BMIF01000019.1"/>
</dbReference>
<keyword evidence="3" id="KW-1185">Reference proteome</keyword>
<feature type="domain" description="Glycosyltransferase 2-like" evidence="1">
    <location>
        <begin position="4"/>
        <end position="111"/>
    </location>
</feature>
<evidence type="ECO:0000313" key="3">
    <source>
        <dbReference type="Proteomes" id="UP000636264"/>
    </source>
</evidence>
<dbReference type="Gene3D" id="3.90.550.10">
    <property type="entry name" value="Spore Coat Polysaccharide Biosynthesis Protein SpsA, Chain A"/>
    <property type="match status" value="1"/>
</dbReference>
<gene>
    <name evidence="2" type="ORF">GCM10011385_39200</name>
</gene>
<comment type="caution">
    <text evidence="2">The sequence shown here is derived from an EMBL/GenBank/DDBJ whole genome shotgun (WGS) entry which is preliminary data.</text>
</comment>
<dbReference type="EMBL" id="BMIF01000019">
    <property type="protein sequence ID" value="GGA81090.1"/>
    <property type="molecule type" value="Genomic_DNA"/>
</dbReference>
<dbReference type="Proteomes" id="UP000636264">
    <property type="component" value="Unassembled WGS sequence"/>
</dbReference>
<evidence type="ECO:0000259" key="1">
    <source>
        <dbReference type="Pfam" id="PF00535"/>
    </source>
</evidence>
<dbReference type="InterPro" id="IPR029044">
    <property type="entry name" value="Nucleotide-diphossugar_trans"/>
</dbReference>